<evidence type="ECO:0000313" key="4">
    <source>
        <dbReference type="Proteomes" id="UP001501231"/>
    </source>
</evidence>
<keyword evidence="2" id="KW-0812">Transmembrane</keyword>
<organism evidence="3 4">
    <name type="scientific">Actinomadura vinacea</name>
    <dbReference type="NCBI Taxonomy" id="115336"/>
    <lineage>
        <taxon>Bacteria</taxon>
        <taxon>Bacillati</taxon>
        <taxon>Actinomycetota</taxon>
        <taxon>Actinomycetes</taxon>
        <taxon>Streptosporangiales</taxon>
        <taxon>Thermomonosporaceae</taxon>
        <taxon>Actinomadura</taxon>
    </lineage>
</organism>
<comment type="caution">
    <text evidence="3">The sequence shown here is derived from an EMBL/GenBank/DDBJ whole genome shotgun (WGS) entry which is preliminary data.</text>
</comment>
<feature type="transmembrane region" description="Helical" evidence="2">
    <location>
        <begin position="458"/>
        <end position="479"/>
    </location>
</feature>
<dbReference type="Proteomes" id="UP001501231">
    <property type="component" value="Unassembled WGS sequence"/>
</dbReference>
<feature type="region of interest" description="Disordered" evidence="1">
    <location>
        <begin position="254"/>
        <end position="278"/>
    </location>
</feature>
<name>A0ABP5WX22_9ACTN</name>
<evidence type="ECO:0000313" key="3">
    <source>
        <dbReference type="EMBL" id="GAA2438270.1"/>
    </source>
</evidence>
<dbReference type="RefSeq" id="WP_344593677.1">
    <property type="nucleotide sequence ID" value="NZ_BAAARW010000023.1"/>
</dbReference>
<keyword evidence="2" id="KW-0472">Membrane</keyword>
<feature type="transmembrane region" description="Helical" evidence="2">
    <location>
        <begin position="434"/>
        <end position="452"/>
    </location>
</feature>
<protein>
    <recommendedName>
        <fullName evidence="5">Tetratricopeptide repeat protein</fullName>
    </recommendedName>
</protein>
<reference evidence="4" key="1">
    <citation type="journal article" date="2019" name="Int. J. Syst. Evol. Microbiol.">
        <title>The Global Catalogue of Microorganisms (GCM) 10K type strain sequencing project: providing services to taxonomists for standard genome sequencing and annotation.</title>
        <authorList>
            <consortium name="The Broad Institute Genomics Platform"/>
            <consortium name="The Broad Institute Genome Sequencing Center for Infectious Disease"/>
            <person name="Wu L."/>
            <person name="Ma J."/>
        </authorList>
    </citation>
    <scope>NUCLEOTIDE SEQUENCE [LARGE SCALE GENOMIC DNA]</scope>
    <source>
        <strain evidence="4">JCM 3325</strain>
    </source>
</reference>
<proteinExistence type="predicted"/>
<sequence length="517" mass="56158">MSAARAAFFTRVGPELYRENPFRVAGLPIDASARDIRRRSEELQIQAKIGAAPGSGSSLLPLDPPPDLETAKEAIQRLRDPLRRLEDELFWFWPSHNAASKGVRDEALEALRTGDLDRAEELWTSPGPGRATAVAAHNLAVLAHARALDADGLDGQELWAKALHNWRAVLDNDAFWDLVAARARDADDPRLGPGAAAEMRDHLPAALLSISARLAVRVSQDGGHAQATAHVDLVRRAGFPERAVDTALRDAAGHETGRLRSLSQSALDRAAADPTTGAGEARRLLDQAEPVLTALGAVLPPDDSLLQGVRDEIAAHAMRCVVMYVNKTDGWRDASVPLERAMAIAATEASRAQLQKNLDTVQDNLVYATCWFCKERAPDEGAIYEQQMYGDVNRQVVSYGYNARQIQTTWRKLTVRVPRCAQCKQEQSSRTTKVWGIGCTTNVVVLALAILLMMSGVVALGIILIIADVIGFFAVAGMAGTNGLPKQQFVSLSEFPPIREQLRSGWLFGEKPPNAGN</sequence>
<accession>A0ABP5WX22</accession>
<dbReference type="EMBL" id="BAAARW010000023">
    <property type="protein sequence ID" value="GAA2438270.1"/>
    <property type="molecule type" value="Genomic_DNA"/>
</dbReference>
<evidence type="ECO:0000256" key="2">
    <source>
        <dbReference type="SAM" id="Phobius"/>
    </source>
</evidence>
<evidence type="ECO:0000256" key="1">
    <source>
        <dbReference type="SAM" id="MobiDB-lite"/>
    </source>
</evidence>
<keyword evidence="4" id="KW-1185">Reference proteome</keyword>
<keyword evidence="2" id="KW-1133">Transmembrane helix</keyword>
<gene>
    <name evidence="3" type="ORF">GCM10010191_61760</name>
</gene>
<evidence type="ECO:0008006" key="5">
    <source>
        <dbReference type="Google" id="ProtNLM"/>
    </source>
</evidence>